<sequence>MIRCPCKGCMNTVFKLKNDVRGDLLKKGFWDSYKVWDLHGEVLARVENSNVTHRDEVEDDSTEDDDITGMIHDACGYTNVENNTNSSEGNEEPNIHATKFYKLLKDAQTELYPGCTKVSKLSFIVKLLHLKCLNHWSNKSMDELLIFFKEVLPDGSFVPTSFYEAKKVLRDLGLGYTKIDACQNDCILYWRDYANAQSCPKCGKSRWKSQEHKGKKVAHKVLRHFPIKPRLQRLYMAKETSKKMRWHKEDNIDDGVMRHPSDSIEWKSFNEHHPTFSDELRNVRLGLASDGFQPYGNMSTNHSIWPVILVTYNLPPWDCMKSSYFMMTLLIPGPKSPGNDIDVYLQPMIEELKELWDGVETYDAHSKYNFLMRVALMWMINDFPAYGDLSGWSTKGKLAFPCCHKDTQSISLRNKLCYMGHRRFLPTNHPWRRNRVLFDGKVEIGVAPSPLTGDEALIQLQNLGNSLRLRHNLDVMHIERNVSDNILSTVMSIVGKTKDTLKSRYDLVDLGIRQGLHPIEDGDKILLPVACYALSPDEKFKLCDFLANLKVPDAFSSNISRCVNVLEKKIHRLKSHDHHVLLQDILPVAIRGLLPKEVCEPIIALGKFFKNLYSKCLTIEDLDILEAEIPIILCKLQMVFPPAFFDVMIHLPIHLAREAKLGGPVQYRDMYSIERYLRTLKSYIRNPGHPEGAIVEGHDANEGITFFSHYFKSISTKFNKPARNDDGFESNGEMSIFKKSGQTKGCSDGKKLPHDEFNQAVLYILQNCEEVSPFIEEYMREIEIQGSTRPHGILNNDFIDWFRARIFVLASQGRATDELISLAVGPEPLVHRYSIFMVNGFRFHTKELVRKTQNSGVLVRGDDSDSNKEYYGVLEDIYELCYVGNRKVHLFKCHWWDVARLGRGYKIDKYGFTSVNTHCALNTNEPFVLASQCEQVFYLKDMVDKDWLVVVKTNPRDLFNMTEVEETVMNEEAYQQEEVECNILCPNDHEPDIHVSLYRDDVEPQTVLHTNDQENEEDNFINDNQTDVSGSEETEEELLDDDDGEDSDEYF</sequence>
<evidence type="ECO:0000256" key="1">
    <source>
        <dbReference type="SAM" id="MobiDB-lite"/>
    </source>
</evidence>
<evidence type="ECO:0000259" key="2">
    <source>
        <dbReference type="Pfam" id="PF13952"/>
    </source>
</evidence>
<dbReference type="PANTHER" id="PTHR48258:SF13">
    <property type="match status" value="1"/>
</dbReference>
<reference evidence="5" key="1">
    <citation type="submission" date="2023-08" db="EMBL/GenBank/DDBJ databases">
        <title>A de novo genome assembly of Solanum verrucosum Schlechtendal, a Mexican diploid species geographically isolated from the other diploid A-genome species in potato relatives.</title>
        <authorList>
            <person name="Hosaka K."/>
        </authorList>
    </citation>
    <scope>NUCLEOTIDE SEQUENCE</scope>
    <source>
        <tissue evidence="5">Young leaves</tissue>
    </source>
</reference>
<dbReference type="InterPro" id="IPR004242">
    <property type="entry name" value="Transposase_21"/>
</dbReference>
<keyword evidence="6" id="KW-1185">Reference proteome</keyword>
<dbReference type="EMBL" id="CP133619">
    <property type="protein sequence ID" value="WMV41654.1"/>
    <property type="molecule type" value="Genomic_DNA"/>
</dbReference>
<evidence type="ECO:0000313" key="5">
    <source>
        <dbReference type="EMBL" id="WMV41654.1"/>
    </source>
</evidence>
<dbReference type="Pfam" id="PF02992">
    <property type="entry name" value="Transposase_21"/>
    <property type="match status" value="1"/>
</dbReference>
<feature type="domain" description="DUF4216" evidence="2">
    <location>
        <begin position="879"/>
        <end position="950"/>
    </location>
</feature>
<dbReference type="InterPro" id="IPR029480">
    <property type="entry name" value="Transpos_assoc"/>
</dbReference>
<dbReference type="Pfam" id="PF13963">
    <property type="entry name" value="Transpos_assoc"/>
    <property type="match status" value="1"/>
</dbReference>
<dbReference type="Proteomes" id="UP001234989">
    <property type="component" value="Chromosome 8"/>
</dbReference>
<dbReference type="PANTHER" id="PTHR48258">
    <property type="entry name" value="DUF4218 DOMAIN-CONTAINING PROTEIN-RELATED"/>
    <property type="match status" value="1"/>
</dbReference>
<dbReference type="AlphaFoldDB" id="A0AAF0U9P6"/>
<gene>
    <name evidence="5" type="ORF">MTR67_035039</name>
</gene>
<organism evidence="5 6">
    <name type="scientific">Solanum verrucosum</name>
    <dbReference type="NCBI Taxonomy" id="315347"/>
    <lineage>
        <taxon>Eukaryota</taxon>
        <taxon>Viridiplantae</taxon>
        <taxon>Streptophyta</taxon>
        <taxon>Embryophyta</taxon>
        <taxon>Tracheophyta</taxon>
        <taxon>Spermatophyta</taxon>
        <taxon>Magnoliopsida</taxon>
        <taxon>eudicotyledons</taxon>
        <taxon>Gunneridae</taxon>
        <taxon>Pentapetalae</taxon>
        <taxon>asterids</taxon>
        <taxon>lamiids</taxon>
        <taxon>Solanales</taxon>
        <taxon>Solanaceae</taxon>
        <taxon>Solanoideae</taxon>
        <taxon>Solaneae</taxon>
        <taxon>Solanum</taxon>
    </lineage>
</organism>
<dbReference type="Pfam" id="PF13952">
    <property type="entry name" value="DUF4216"/>
    <property type="match status" value="1"/>
</dbReference>
<evidence type="ECO:0000259" key="4">
    <source>
        <dbReference type="Pfam" id="PF13963"/>
    </source>
</evidence>
<accession>A0AAF0U9P6</accession>
<feature type="compositionally biased region" description="Acidic residues" evidence="1">
    <location>
        <begin position="1030"/>
        <end position="1051"/>
    </location>
</feature>
<dbReference type="InterPro" id="IPR025312">
    <property type="entry name" value="DUF4216"/>
</dbReference>
<evidence type="ECO:0000313" key="6">
    <source>
        <dbReference type="Proteomes" id="UP001234989"/>
    </source>
</evidence>
<dbReference type="Pfam" id="PF13960">
    <property type="entry name" value="DUF4218"/>
    <property type="match status" value="1"/>
</dbReference>
<evidence type="ECO:0000259" key="3">
    <source>
        <dbReference type="Pfam" id="PF13960"/>
    </source>
</evidence>
<name>A0AAF0U9P6_SOLVR</name>
<feature type="region of interest" description="Disordered" evidence="1">
    <location>
        <begin position="1011"/>
        <end position="1051"/>
    </location>
</feature>
<feature type="domain" description="DUF4218" evidence="3">
    <location>
        <begin position="612"/>
        <end position="724"/>
    </location>
</feature>
<feature type="domain" description="Transposase-associated" evidence="4">
    <location>
        <begin position="2"/>
        <end position="41"/>
    </location>
</feature>
<proteinExistence type="predicted"/>
<dbReference type="InterPro" id="IPR025452">
    <property type="entry name" value="DUF4218"/>
</dbReference>
<protein>
    <submittedName>
        <fullName evidence="5">Uncharacterized protein</fullName>
    </submittedName>
</protein>